<dbReference type="PANTHER" id="PTHR43829:SF9">
    <property type="entry name" value="AQUAPORIN-9"/>
    <property type="match status" value="1"/>
</dbReference>
<evidence type="ECO:0000256" key="5">
    <source>
        <dbReference type="ARBA" id="ARBA00022989"/>
    </source>
</evidence>
<evidence type="ECO:0000256" key="2">
    <source>
        <dbReference type="ARBA" id="ARBA00006175"/>
    </source>
</evidence>
<dbReference type="AlphaFoldDB" id="A0A1I1V9Q7"/>
<dbReference type="GO" id="GO:0005886">
    <property type="term" value="C:plasma membrane"/>
    <property type="evidence" value="ECO:0007669"/>
    <property type="project" value="TreeGrafter"/>
</dbReference>
<dbReference type="Gene3D" id="1.20.1080.10">
    <property type="entry name" value="Glycerol uptake facilitator protein"/>
    <property type="match status" value="1"/>
</dbReference>
<keyword evidence="5 8" id="KW-1133">Transmembrane helix</keyword>
<dbReference type="PANTHER" id="PTHR43829">
    <property type="entry name" value="AQUAPORIN OR AQUAGLYCEROPORIN RELATED"/>
    <property type="match status" value="1"/>
</dbReference>
<dbReference type="InterPro" id="IPR050363">
    <property type="entry name" value="MIP/Aquaporin"/>
</dbReference>
<protein>
    <submittedName>
        <fullName evidence="9">Glycerol uptake facilitator protein</fullName>
    </submittedName>
</protein>
<dbReference type="GO" id="GO:0015254">
    <property type="term" value="F:glycerol channel activity"/>
    <property type="evidence" value="ECO:0007669"/>
    <property type="project" value="TreeGrafter"/>
</dbReference>
<dbReference type="PROSITE" id="PS00221">
    <property type="entry name" value="MIP"/>
    <property type="match status" value="1"/>
</dbReference>
<dbReference type="InterPro" id="IPR022357">
    <property type="entry name" value="MIP_CS"/>
</dbReference>
<gene>
    <name evidence="9" type="ORF">SAMN05216167_10740</name>
</gene>
<evidence type="ECO:0000256" key="3">
    <source>
        <dbReference type="ARBA" id="ARBA00022448"/>
    </source>
</evidence>
<comment type="subcellular location">
    <subcellularLocation>
        <location evidence="1">Membrane</location>
        <topology evidence="1">Multi-pass membrane protein</topology>
    </subcellularLocation>
</comment>
<sequence length="241" mass="25034">MHTSPFLGELIGTMVLILLGNGVVANVVLKQTKGESSGWIVITTGWAFAVTMGVFVSKAFGGMDAHLNPAVTVAFAVATNDFSHIVPYITAQLIGAFLGAVLVWLQYLPHWAATPDPGAKLACFATGPAIRNPLANFLSEFLATLVLILGLSGISSKNLGELAIGVGPYLVGILVWSIGLSLGGTTGYAMSPARDFSPRLAHALLPIPGRGSSDWGYAWVPIVGPLVGAIVGGLLIRLFAL</sequence>
<dbReference type="STRING" id="662367.SAMN05216167_10740"/>
<feature type="transmembrane region" description="Helical" evidence="8">
    <location>
        <begin position="134"/>
        <end position="154"/>
    </location>
</feature>
<dbReference type="Proteomes" id="UP000198598">
    <property type="component" value="Unassembled WGS sequence"/>
</dbReference>
<keyword evidence="10" id="KW-1185">Reference proteome</keyword>
<evidence type="ECO:0000313" key="10">
    <source>
        <dbReference type="Proteomes" id="UP000198598"/>
    </source>
</evidence>
<proteinExistence type="inferred from homology"/>
<evidence type="ECO:0000256" key="6">
    <source>
        <dbReference type="ARBA" id="ARBA00023136"/>
    </source>
</evidence>
<dbReference type="Pfam" id="PF00230">
    <property type="entry name" value="MIP"/>
    <property type="match status" value="1"/>
</dbReference>
<dbReference type="PRINTS" id="PR00783">
    <property type="entry name" value="MINTRINSICP"/>
</dbReference>
<name>A0A1I1V9Q7_9BACT</name>
<comment type="similarity">
    <text evidence="2 7">Belongs to the MIP/aquaporin (TC 1.A.8) family.</text>
</comment>
<keyword evidence="6 8" id="KW-0472">Membrane</keyword>
<dbReference type="SUPFAM" id="SSF81338">
    <property type="entry name" value="Aquaporin-like"/>
    <property type="match status" value="1"/>
</dbReference>
<feature type="transmembrane region" description="Helical" evidence="8">
    <location>
        <begin position="6"/>
        <end position="29"/>
    </location>
</feature>
<dbReference type="RefSeq" id="WP_093828851.1">
    <property type="nucleotide sequence ID" value="NZ_FOLQ01000007.1"/>
</dbReference>
<dbReference type="InterPro" id="IPR000425">
    <property type="entry name" value="MIP"/>
</dbReference>
<evidence type="ECO:0000256" key="4">
    <source>
        <dbReference type="ARBA" id="ARBA00022692"/>
    </source>
</evidence>
<feature type="transmembrane region" description="Helical" evidence="8">
    <location>
        <begin position="218"/>
        <end position="240"/>
    </location>
</feature>
<evidence type="ECO:0000313" key="9">
    <source>
        <dbReference type="EMBL" id="SFD77823.1"/>
    </source>
</evidence>
<reference evidence="9 10" key="1">
    <citation type="submission" date="2016-10" db="EMBL/GenBank/DDBJ databases">
        <authorList>
            <person name="de Groot N.N."/>
        </authorList>
    </citation>
    <scope>NUCLEOTIDE SEQUENCE [LARGE SCALE GENOMIC DNA]</scope>
    <source>
        <strain evidence="9 10">DSM 26130</strain>
    </source>
</reference>
<keyword evidence="4 7" id="KW-0812">Transmembrane</keyword>
<evidence type="ECO:0000256" key="1">
    <source>
        <dbReference type="ARBA" id="ARBA00004141"/>
    </source>
</evidence>
<dbReference type="InterPro" id="IPR023271">
    <property type="entry name" value="Aquaporin-like"/>
</dbReference>
<accession>A0A1I1V9Q7</accession>
<feature type="transmembrane region" description="Helical" evidence="8">
    <location>
        <begin position="166"/>
        <end position="190"/>
    </location>
</feature>
<feature type="transmembrane region" description="Helical" evidence="8">
    <location>
        <begin position="85"/>
        <end position="107"/>
    </location>
</feature>
<evidence type="ECO:0000256" key="7">
    <source>
        <dbReference type="RuleBase" id="RU000477"/>
    </source>
</evidence>
<evidence type="ECO:0000256" key="8">
    <source>
        <dbReference type="SAM" id="Phobius"/>
    </source>
</evidence>
<keyword evidence="3 7" id="KW-0813">Transport</keyword>
<dbReference type="OrthoDB" id="9807293at2"/>
<organism evidence="9 10">
    <name type="scientific">Spirosoma endophyticum</name>
    <dbReference type="NCBI Taxonomy" id="662367"/>
    <lineage>
        <taxon>Bacteria</taxon>
        <taxon>Pseudomonadati</taxon>
        <taxon>Bacteroidota</taxon>
        <taxon>Cytophagia</taxon>
        <taxon>Cytophagales</taxon>
        <taxon>Cytophagaceae</taxon>
        <taxon>Spirosoma</taxon>
    </lineage>
</organism>
<dbReference type="EMBL" id="FOLQ01000007">
    <property type="protein sequence ID" value="SFD77823.1"/>
    <property type="molecule type" value="Genomic_DNA"/>
</dbReference>
<feature type="transmembrane region" description="Helical" evidence="8">
    <location>
        <begin position="36"/>
        <end position="55"/>
    </location>
</feature>